<keyword evidence="12" id="KW-0234">DNA repair</keyword>
<comment type="catalytic activity">
    <reaction evidence="1">
        <text>a 4-O-methyl-thymidine in DNA + L-cysteinyl-[protein] = a thymidine in DNA + S-methyl-L-cysteinyl-[protein]</text>
        <dbReference type="Rhea" id="RHEA:53428"/>
        <dbReference type="Rhea" id="RHEA-COMP:10131"/>
        <dbReference type="Rhea" id="RHEA-COMP:10132"/>
        <dbReference type="Rhea" id="RHEA-COMP:13555"/>
        <dbReference type="Rhea" id="RHEA-COMP:13556"/>
        <dbReference type="ChEBI" id="CHEBI:29950"/>
        <dbReference type="ChEBI" id="CHEBI:82612"/>
        <dbReference type="ChEBI" id="CHEBI:137386"/>
        <dbReference type="ChEBI" id="CHEBI:137387"/>
        <dbReference type="EC" id="2.1.1.63"/>
    </reaction>
</comment>
<evidence type="ECO:0000256" key="5">
    <source>
        <dbReference type="ARBA" id="ARBA00022723"/>
    </source>
</evidence>
<keyword evidence="4 16" id="KW-0808">Transferase</keyword>
<evidence type="ECO:0000256" key="3">
    <source>
        <dbReference type="ARBA" id="ARBA00022603"/>
    </source>
</evidence>
<dbReference type="InterPro" id="IPR035451">
    <property type="entry name" value="Ada-like_dom_sf"/>
</dbReference>
<dbReference type="PROSITE" id="PS00374">
    <property type="entry name" value="MGMT"/>
    <property type="match status" value="1"/>
</dbReference>
<dbReference type="SMART" id="SM00342">
    <property type="entry name" value="HTH_ARAC"/>
    <property type="match status" value="1"/>
</dbReference>
<dbReference type="PANTHER" id="PTHR10815">
    <property type="entry name" value="METHYLATED-DNA--PROTEIN-CYSTEINE METHYLTRANSFERASE"/>
    <property type="match status" value="1"/>
</dbReference>
<dbReference type="PROSITE" id="PS01124">
    <property type="entry name" value="HTH_ARAC_FAMILY_2"/>
    <property type="match status" value="1"/>
</dbReference>
<sequence>MTLYDSDTAASPSPAAHPVAAPSAAFPPAAPSRPTVPPIAIPATHPQAVSSPRATRTGGPAGAGATTTRAALRTQDTAGTVPPPATADDPRWSRILGRDRAADGLFWYSVRTTGVYCRPSCPSRAARPENVAIHDSLDAARRTGCRPCRRCHPDDAGAADVATGDDPANGAQGEGGGTGPGRARAAVTRACRLIEAAETPPDLATLAAAAGLSPSHFHRLFRAATGLTPRAYAAAARAERLRQALAAGEGVTGALYGAGFSSAGRFYAQADAALGMVPSRFRDGGAGEEIRFAIGACSMGAILVAQGGRGVCAILLGDDPEALLHDLEHRFPRARLLGGEAGFERLVAEAVALVDRPGNGHALPLDLRGTAFQRRVWQALAEIPAGTTLSYAELARRIGTPQAVRAVAGACAANALAVAIPCHRVVRTDGALSGYRWGLERKRQLLDRERTPA</sequence>
<dbReference type="InterPro" id="IPR014048">
    <property type="entry name" value="MethylDNA_cys_MeTrfase_DNA-bd"/>
</dbReference>
<dbReference type="InterPro" id="IPR009057">
    <property type="entry name" value="Homeodomain-like_sf"/>
</dbReference>
<dbReference type="SUPFAM" id="SSF53155">
    <property type="entry name" value="Methylated DNA-protein cysteine methyltransferase domain"/>
    <property type="match status" value="1"/>
</dbReference>
<evidence type="ECO:0000256" key="7">
    <source>
        <dbReference type="ARBA" id="ARBA00022833"/>
    </source>
</evidence>
<dbReference type="GO" id="GO:0032259">
    <property type="term" value="P:methylation"/>
    <property type="evidence" value="ECO:0007669"/>
    <property type="project" value="UniProtKB-KW"/>
</dbReference>
<dbReference type="InterPro" id="IPR001497">
    <property type="entry name" value="MethylDNA_cys_MeTrfase_AS"/>
</dbReference>
<keyword evidence="7" id="KW-0862">Zinc</keyword>
<dbReference type="InterPro" id="IPR018062">
    <property type="entry name" value="HTH_AraC-typ_CS"/>
</dbReference>
<protein>
    <submittedName>
        <fullName evidence="16">Bifunctional DNA-binding transcriptional regulator/O6-methylguanine-DNA methyltransferase Ada</fullName>
        <ecNumber evidence="16">2.1.1.-</ecNumber>
    </submittedName>
</protein>
<comment type="catalytic activity">
    <reaction evidence="13">
        <text>a 6-O-methyl-2'-deoxyguanosine in DNA + L-cysteinyl-[protein] = S-methyl-L-cysteinyl-[protein] + a 2'-deoxyguanosine in DNA</text>
        <dbReference type="Rhea" id="RHEA:24000"/>
        <dbReference type="Rhea" id="RHEA-COMP:10131"/>
        <dbReference type="Rhea" id="RHEA-COMP:10132"/>
        <dbReference type="Rhea" id="RHEA-COMP:11367"/>
        <dbReference type="Rhea" id="RHEA-COMP:11368"/>
        <dbReference type="ChEBI" id="CHEBI:29950"/>
        <dbReference type="ChEBI" id="CHEBI:82612"/>
        <dbReference type="ChEBI" id="CHEBI:85445"/>
        <dbReference type="ChEBI" id="CHEBI:85448"/>
        <dbReference type="EC" id="2.1.1.63"/>
    </reaction>
</comment>
<evidence type="ECO:0000256" key="14">
    <source>
        <dbReference type="SAM" id="MobiDB-lite"/>
    </source>
</evidence>
<evidence type="ECO:0000256" key="4">
    <source>
        <dbReference type="ARBA" id="ARBA00022679"/>
    </source>
</evidence>
<dbReference type="CDD" id="cd06445">
    <property type="entry name" value="ATase"/>
    <property type="match status" value="1"/>
</dbReference>
<keyword evidence="6" id="KW-0227">DNA damage</keyword>
<dbReference type="Gene3D" id="3.40.10.10">
    <property type="entry name" value="DNA Methylphosphotriester Repair Domain"/>
    <property type="match status" value="1"/>
</dbReference>
<dbReference type="PROSITE" id="PS00041">
    <property type="entry name" value="HTH_ARAC_FAMILY_1"/>
    <property type="match status" value="1"/>
</dbReference>
<dbReference type="Gene3D" id="3.30.160.70">
    <property type="entry name" value="Methylated DNA-protein cysteine methyltransferase domain"/>
    <property type="match status" value="1"/>
</dbReference>
<dbReference type="Proteomes" id="UP001589865">
    <property type="component" value="Unassembled WGS sequence"/>
</dbReference>
<dbReference type="SUPFAM" id="SSF57884">
    <property type="entry name" value="Ada DNA repair protein, N-terminal domain (N-Ada 10)"/>
    <property type="match status" value="1"/>
</dbReference>
<dbReference type="Pfam" id="PF02805">
    <property type="entry name" value="Ada_Zn_binding"/>
    <property type="match status" value="1"/>
</dbReference>
<feature type="domain" description="HTH araC/xylS-type" evidence="15">
    <location>
        <begin position="188"/>
        <end position="284"/>
    </location>
</feature>
<evidence type="ECO:0000256" key="6">
    <source>
        <dbReference type="ARBA" id="ARBA00022763"/>
    </source>
</evidence>
<feature type="region of interest" description="Disordered" evidence="14">
    <location>
        <begin position="1"/>
        <end position="91"/>
    </location>
</feature>
<dbReference type="PANTHER" id="PTHR10815:SF14">
    <property type="entry name" value="BIFUNCTIONAL TRANSCRIPTIONAL ACTIVATOR_DNA REPAIR ENZYME ADA"/>
    <property type="match status" value="1"/>
</dbReference>
<gene>
    <name evidence="16" type="primary">ada</name>
    <name evidence="16" type="ORF">ACFFGY_12925</name>
</gene>
<evidence type="ECO:0000313" key="17">
    <source>
        <dbReference type="Proteomes" id="UP001589865"/>
    </source>
</evidence>
<dbReference type="InterPro" id="IPR036631">
    <property type="entry name" value="MGMT_N_sf"/>
</dbReference>
<dbReference type="GO" id="GO:0003677">
    <property type="term" value="F:DNA binding"/>
    <property type="evidence" value="ECO:0007669"/>
    <property type="project" value="UniProtKB-KW"/>
</dbReference>
<evidence type="ECO:0000256" key="9">
    <source>
        <dbReference type="ARBA" id="ARBA00023125"/>
    </source>
</evidence>
<feature type="compositionally biased region" description="Low complexity" evidence="14">
    <location>
        <begin position="53"/>
        <end position="78"/>
    </location>
</feature>
<evidence type="ECO:0000256" key="2">
    <source>
        <dbReference type="ARBA" id="ARBA00001947"/>
    </source>
</evidence>
<dbReference type="EC" id="2.1.1.-" evidence="16"/>
<keyword evidence="3 16" id="KW-0489">Methyltransferase</keyword>
<name>A0ABV6JU60_9PROT</name>
<dbReference type="SUPFAM" id="SSF46689">
    <property type="entry name" value="Homeodomain-like"/>
    <property type="match status" value="1"/>
</dbReference>
<evidence type="ECO:0000256" key="11">
    <source>
        <dbReference type="ARBA" id="ARBA00023163"/>
    </source>
</evidence>
<dbReference type="InterPro" id="IPR018060">
    <property type="entry name" value="HTH_AraC"/>
</dbReference>
<feature type="compositionally biased region" description="Low complexity" evidence="14">
    <location>
        <begin position="159"/>
        <end position="171"/>
    </location>
</feature>
<dbReference type="Pfam" id="PF12833">
    <property type="entry name" value="HTH_18"/>
    <property type="match status" value="1"/>
</dbReference>
<dbReference type="NCBIfam" id="NF011964">
    <property type="entry name" value="PRK15435.1"/>
    <property type="match status" value="1"/>
</dbReference>
<dbReference type="Gene3D" id="1.10.10.10">
    <property type="entry name" value="Winged helix-like DNA-binding domain superfamily/Winged helix DNA-binding domain"/>
    <property type="match status" value="1"/>
</dbReference>
<feature type="compositionally biased region" description="Low complexity" evidence="14">
    <location>
        <begin position="9"/>
        <end position="27"/>
    </location>
</feature>
<dbReference type="EMBL" id="JBHLUN010000008">
    <property type="protein sequence ID" value="MFC0409154.1"/>
    <property type="molecule type" value="Genomic_DNA"/>
</dbReference>
<evidence type="ECO:0000256" key="12">
    <source>
        <dbReference type="ARBA" id="ARBA00023204"/>
    </source>
</evidence>
<keyword evidence="5" id="KW-0479">Metal-binding</keyword>
<comment type="caution">
    <text evidence="16">The sequence shown here is derived from an EMBL/GenBank/DDBJ whole genome shotgun (WGS) entry which is preliminary data.</text>
</comment>
<dbReference type="InterPro" id="IPR004026">
    <property type="entry name" value="Ada_DNA_repair_Zn-bd"/>
</dbReference>
<keyword evidence="8" id="KW-0805">Transcription regulation</keyword>
<organism evidence="16 17">
    <name type="scientific">Roseomonas elaeocarpi</name>
    <dbReference type="NCBI Taxonomy" id="907779"/>
    <lineage>
        <taxon>Bacteria</taxon>
        <taxon>Pseudomonadati</taxon>
        <taxon>Pseudomonadota</taxon>
        <taxon>Alphaproteobacteria</taxon>
        <taxon>Acetobacterales</taxon>
        <taxon>Roseomonadaceae</taxon>
        <taxon>Roseomonas</taxon>
    </lineage>
</organism>
<evidence type="ECO:0000256" key="10">
    <source>
        <dbReference type="ARBA" id="ARBA00023159"/>
    </source>
</evidence>
<evidence type="ECO:0000256" key="13">
    <source>
        <dbReference type="ARBA" id="ARBA00049348"/>
    </source>
</evidence>
<dbReference type="Gene3D" id="1.10.10.60">
    <property type="entry name" value="Homeodomain-like"/>
    <property type="match status" value="1"/>
</dbReference>
<proteinExistence type="predicted"/>
<evidence type="ECO:0000313" key="16">
    <source>
        <dbReference type="EMBL" id="MFC0409154.1"/>
    </source>
</evidence>
<evidence type="ECO:0000259" key="15">
    <source>
        <dbReference type="PROSITE" id="PS01124"/>
    </source>
</evidence>
<evidence type="ECO:0000256" key="8">
    <source>
        <dbReference type="ARBA" id="ARBA00023015"/>
    </source>
</evidence>
<dbReference type="Pfam" id="PF01035">
    <property type="entry name" value="DNA_binding_1"/>
    <property type="match status" value="1"/>
</dbReference>
<dbReference type="GO" id="GO:0008168">
    <property type="term" value="F:methyltransferase activity"/>
    <property type="evidence" value="ECO:0007669"/>
    <property type="project" value="UniProtKB-KW"/>
</dbReference>
<accession>A0ABV6JU60</accession>
<keyword evidence="10" id="KW-0010">Activator</keyword>
<dbReference type="RefSeq" id="WP_377044901.1">
    <property type="nucleotide sequence ID" value="NZ_JBHLUN010000008.1"/>
</dbReference>
<dbReference type="SUPFAM" id="SSF46767">
    <property type="entry name" value="Methylated DNA-protein cysteine methyltransferase, C-terminal domain"/>
    <property type="match status" value="1"/>
</dbReference>
<keyword evidence="17" id="KW-1185">Reference proteome</keyword>
<keyword evidence="9 16" id="KW-0238">DNA-binding</keyword>
<dbReference type="NCBIfam" id="TIGR00589">
    <property type="entry name" value="ogt"/>
    <property type="match status" value="1"/>
</dbReference>
<reference evidence="16 17" key="1">
    <citation type="submission" date="2024-09" db="EMBL/GenBank/DDBJ databases">
        <authorList>
            <person name="Sun Q."/>
            <person name="Mori K."/>
        </authorList>
    </citation>
    <scope>NUCLEOTIDE SEQUENCE [LARGE SCALE GENOMIC DNA]</scope>
    <source>
        <strain evidence="16 17">TBRC 5777</strain>
    </source>
</reference>
<feature type="compositionally biased region" description="Pro residues" evidence="14">
    <location>
        <begin position="28"/>
        <end position="40"/>
    </location>
</feature>
<keyword evidence="11" id="KW-0804">Transcription</keyword>
<dbReference type="InterPro" id="IPR036388">
    <property type="entry name" value="WH-like_DNA-bd_sf"/>
</dbReference>
<feature type="region of interest" description="Disordered" evidence="14">
    <location>
        <begin position="159"/>
        <end position="182"/>
    </location>
</feature>
<evidence type="ECO:0000256" key="1">
    <source>
        <dbReference type="ARBA" id="ARBA00001286"/>
    </source>
</evidence>
<comment type="cofactor">
    <cofactor evidence="2">
        <name>Zn(2+)</name>
        <dbReference type="ChEBI" id="CHEBI:29105"/>
    </cofactor>
</comment>
<dbReference type="InterPro" id="IPR036217">
    <property type="entry name" value="MethylDNA_cys_MeTrfase_DNAb"/>
</dbReference>